<comment type="subcellular location">
    <subcellularLocation>
        <location evidence="1 11">Nucleus</location>
    </subcellularLocation>
</comment>
<protein>
    <recommendedName>
        <fullName evidence="4 11">Mediator of RNA polymerase II transcription subunit 8</fullName>
    </recommendedName>
    <alternativeName>
        <fullName evidence="10 11">Mediator complex subunit 8</fullName>
    </alternativeName>
</protein>
<dbReference type="PANTHER" id="PTHR13074:SF9">
    <property type="entry name" value="MEDIATOR OF RNA POLYMERASE II TRANSCRIPTION SUBUNIT 8"/>
    <property type="match status" value="1"/>
</dbReference>
<evidence type="ECO:0000256" key="12">
    <source>
        <dbReference type="SAM" id="MobiDB-lite"/>
    </source>
</evidence>
<comment type="function">
    <text evidence="9 11">Component of the Mediator complex, a coactivator involved in the regulated transcription of nearly all RNA polymerase II-dependent genes. Mediator functions as a bridge to convey information from gene-specific regulatory proteins to the basal RNA polymerase II transcription machinery. Mediator is recruited to promoters by direct interactions with regulatory proteins and serves as a scaffold for the assembly of a functional preinitiation complex with RNA polymerase II and the general transcription factors.</text>
</comment>
<keyword evidence="8 11" id="KW-0539">Nucleus</keyword>
<dbReference type="OrthoDB" id="150687at2759"/>
<keyword evidence="15" id="KW-1185">Reference proteome</keyword>
<dbReference type="Gene3D" id="1.20.58.1710">
    <property type="match status" value="1"/>
</dbReference>
<feature type="chain" id="PRO_5040289332" description="Mediator of RNA polymerase II transcription subunit 8" evidence="13">
    <location>
        <begin position="19"/>
        <end position="277"/>
    </location>
</feature>
<keyword evidence="6 11" id="KW-0010">Activator</keyword>
<evidence type="ECO:0000256" key="4">
    <source>
        <dbReference type="ARBA" id="ARBA00020637"/>
    </source>
</evidence>
<dbReference type="Pfam" id="PF10232">
    <property type="entry name" value="Med8"/>
    <property type="match status" value="1"/>
</dbReference>
<evidence type="ECO:0000256" key="3">
    <source>
        <dbReference type="ARBA" id="ARBA00011837"/>
    </source>
</evidence>
<comment type="subunit">
    <text evidence="3 11">Component of the Mediator complex.</text>
</comment>
<dbReference type="GO" id="GO:0006357">
    <property type="term" value="P:regulation of transcription by RNA polymerase II"/>
    <property type="evidence" value="ECO:0007669"/>
    <property type="project" value="InterPro"/>
</dbReference>
<keyword evidence="13" id="KW-0732">Signal</keyword>
<reference evidence="14" key="1">
    <citation type="submission" date="2022-01" db="EMBL/GenBank/DDBJ databases">
        <authorList>
            <person name="King R."/>
        </authorList>
    </citation>
    <scope>NUCLEOTIDE SEQUENCE</scope>
</reference>
<organism evidence="14 15">
    <name type="scientific">Diabrotica balteata</name>
    <name type="common">Banded cucumber beetle</name>
    <dbReference type="NCBI Taxonomy" id="107213"/>
    <lineage>
        <taxon>Eukaryota</taxon>
        <taxon>Metazoa</taxon>
        <taxon>Ecdysozoa</taxon>
        <taxon>Arthropoda</taxon>
        <taxon>Hexapoda</taxon>
        <taxon>Insecta</taxon>
        <taxon>Pterygota</taxon>
        <taxon>Neoptera</taxon>
        <taxon>Endopterygota</taxon>
        <taxon>Coleoptera</taxon>
        <taxon>Polyphaga</taxon>
        <taxon>Cucujiformia</taxon>
        <taxon>Chrysomeloidea</taxon>
        <taxon>Chrysomelidae</taxon>
        <taxon>Galerucinae</taxon>
        <taxon>Diabroticina</taxon>
        <taxon>Diabroticites</taxon>
        <taxon>Diabrotica</taxon>
    </lineage>
</organism>
<dbReference type="AlphaFoldDB" id="A0A9N9XG63"/>
<evidence type="ECO:0000256" key="6">
    <source>
        <dbReference type="ARBA" id="ARBA00023159"/>
    </source>
</evidence>
<keyword evidence="5 11" id="KW-0805">Transcription regulation</keyword>
<dbReference type="GO" id="GO:0000978">
    <property type="term" value="F:RNA polymerase II cis-regulatory region sequence-specific DNA binding"/>
    <property type="evidence" value="ECO:0007669"/>
    <property type="project" value="TreeGrafter"/>
</dbReference>
<dbReference type="Proteomes" id="UP001153709">
    <property type="component" value="Chromosome 7"/>
</dbReference>
<evidence type="ECO:0000256" key="7">
    <source>
        <dbReference type="ARBA" id="ARBA00023163"/>
    </source>
</evidence>
<accession>A0A9N9XG63</accession>
<evidence type="ECO:0000256" key="2">
    <source>
        <dbReference type="ARBA" id="ARBA00005716"/>
    </source>
</evidence>
<sequence>MLIILFTLFLKLPIFNQSMQQREEKQLESALDAIIQRVNDLKQSIASMIFKIENEYDAINWPTFLDNYALISGQLTSLSKVMSHDKCPVLRNLTVLPLMLSPERDEQLAQITEHRVTTFAHDLVPDYLRTKLEPMAETKMMQLENKALSLQYDNAQKQIATYQKVVSHVWDIVSKAREEWEVESSSRGNTQQNSSVADTQLLVTAVGMGKGLKMGPSPNGQANPTSGGMMVTPTGRPGGPPGPGQMPPTTQAMAMNKAPSAIKTNIKSAGQMHPYGR</sequence>
<evidence type="ECO:0000313" key="15">
    <source>
        <dbReference type="Proteomes" id="UP001153709"/>
    </source>
</evidence>
<proteinExistence type="inferred from homology"/>
<name>A0A9N9XG63_DIABA</name>
<dbReference type="GO" id="GO:0003712">
    <property type="term" value="F:transcription coregulator activity"/>
    <property type="evidence" value="ECO:0007669"/>
    <property type="project" value="InterPro"/>
</dbReference>
<evidence type="ECO:0000313" key="14">
    <source>
        <dbReference type="EMBL" id="CAG9838161.1"/>
    </source>
</evidence>
<evidence type="ECO:0000256" key="9">
    <source>
        <dbReference type="ARBA" id="ARBA00025687"/>
    </source>
</evidence>
<dbReference type="PANTHER" id="PTHR13074">
    <property type="entry name" value="MEDIATOR OF RNA POLYMERASE II TRANSCRIPTION SUBUNIT 8"/>
    <property type="match status" value="1"/>
</dbReference>
<evidence type="ECO:0000256" key="5">
    <source>
        <dbReference type="ARBA" id="ARBA00023015"/>
    </source>
</evidence>
<evidence type="ECO:0000256" key="11">
    <source>
        <dbReference type="RuleBase" id="RU364144"/>
    </source>
</evidence>
<dbReference type="GO" id="GO:0070847">
    <property type="term" value="C:core mediator complex"/>
    <property type="evidence" value="ECO:0007669"/>
    <property type="project" value="TreeGrafter"/>
</dbReference>
<feature type="region of interest" description="Disordered" evidence="12">
    <location>
        <begin position="209"/>
        <end position="251"/>
    </location>
</feature>
<evidence type="ECO:0000256" key="8">
    <source>
        <dbReference type="ARBA" id="ARBA00023242"/>
    </source>
</evidence>
<dbReference type="EMBL" id="OU898282">
    <property type="protein sequence ID" value="CAG9838161.1"/>
    <property type="molecule type" value="Genomic_DNA"/>
</dbReference>
<gene>
    <name evidence="11" type="primary">MED8</name>
    <name evidence="14" type="ORF">DIABBA_LOCUS11086</name>
</gene>
<evidence type="ECO:0000256" key="13">
    <source>
        <dbReference type="SAM" id="SignalP"/>
    </source>
</evidence>
<dbReference type="GO" id="GO:0016592">
    <property type="term" value="C:mediator complex"/>
    <property type="evidence" value="ECO:0007669"/>
    <property type="project" value="InterPro"/>
</dbReference>
<evidence type="ECO:0000256" key="1">
    <source>
        <dbReference type="ARBA" id="ARBA00004123"/>
    </source>
</evidence>
<dbReference type="InterPro" id="IPR019364">
    <property type="entry name" value="Mediatior_Med8_fun/met"/>
</dbReference>
<feature type="signal peptide" evidence="13">
    <location>
        <begin position="1"/>
        <end position="18"/>
    </location>
</feature>
<comment type="similarity">
    <text evidence="2 11">Belongs to the Mediator complex subunit 8 family.</text>
</comment>
<keyword evidence="7 11" id="KW-0804">Transcription</keyword>
<dbReference type="FunFam" id="1.20.58.1710:FF:000001">
    <property type="entry name" value="Mediator of RNA polymerase II transcription subunit 8"/>
    <property type="match status" value="1"/>
</dbReference>
<evidence type="ECO:0000256" key="10">
    <source>
        <dbReference type="ARBA" id="ARBA00031261"/>
    </source>
</evidence>